<keyword evidence="3" id="KW-0963">Cytoplasm</keyword>
<dbReference type="PANTHER" id="PTHR34773">
    <property type="entry name" value="FLAGELLAR SECRETION CHAPERONE FLIS"/>
    <property type="match status" value="1"/>
</dbReference>
<evidence type="ECO:0000313" key="6">
    <source>
        <dbReference type="EMBL" id="MFD2679305.1"/>
    </source>
</evidence>
<evidence type="ECO:0000256" key="2">
    <source>
        <dbReference type="ARBA" id="ARBA00008787"/>
    </source>
</evidence>
<dbReference type="Gene3D" id="1.20.120.340">
    <property type="entry name" value="Flagellar protein FliS"/>
    <property type="match status" value="1"/>
</dbReference>
<dbReference type="CDD" id="cd16098">
    <property type="entry name" value="FliS"/>
    <property type="match status" value="1"/>
</dbReference>
<accession>A0ABW5RLQ6</accession>
<dbReference type="SUPFAM" id="SSF101116">
    <property type="entry name" value="Flagellar export chaperone FliS"/>
    <property type="match status" value="1"/>
</dbReference>
<evidence type="ECO:0000256" key="3">
    <source>
        <dbReference type="ARBA" id="ARBA00022490"/>
    </source>
</evidence>
<keyword evidence="6" id="KW-0969">Cilium</keyword>
<proteinExistence type="inferred from homology"/>
<gene>
    <name evidence="6" type="primary">fliS</name>
    <name evidence="6" type="ORF">ACFSUL_00920</name>
</gene>
<evidence type="ECO:0000256" key="4">
    <source>
        <dbReference type="ARBA" id="ARBA00022795"/>
    </source>
</evidence>
<dbReference type="Pfam" id="PF02561">
    <property type="entry name" value="FliS"/>
    <property type="match status" value="1"/>
</dbReference>
<dbReference type="InterPro" id="IPR003713">
    <property type="entry name" value="FliS"/>
</dbReference>
<comment type="caution">
    <text evidence="6">The sequence shown here is derived from an EMBL/GenBank/DDBJ whole genome shotgun (WGS) entry which is preliminary data.</text>
</comment>
<evidence type="ECO:0000256" key="5">
    <source>
        <dbReference type="ARBA" id="ARBA00023186"/>
    </source>
</evidence>
<dbReference type="PANTHER" id="PTHR34773:SF1">
    <property type="entry name" value="FLAGELLAR SECRETION CHAPERONE FLIS"/>
    <property type="match status" value="1"/>
</dbReference>
<keyword evidence="6" id="KW-0282">Flagellum</keyword>
<comment type="similarity">
    <text evidence="2">Belongs to the FliS family.</text>
</comment>
<name>A0ABW5RLQ6_9BACI</name>
<keyword evidence="6" id="KW-0966">Cell projection</keyword>
<dbReference type="InterPro" id="IPR036584">
    <property type="entry name" value="FliS_sf"/>
</dbReference>
<protein>
    <submittedName>
        <fullName evidence="6">Flagellar export chaperone FliS</fullName>
    </submittedName>
</protein>
<reference evidence="7" key="1">
    <citation type="journal article" date="2019" name="Int. J. Syst. Evol. Microbiol.">
        <title>The Global Catalogue of Microorganisms (GCM) 10K type strain sequencing project: providing services to taxonomists for standard genome sequencing and annotation.</title>
        <authorList>
            <consortium name="The Broad Institute Genomics Platform"/>
            <consortium name="The Broad Institute Genome Sequencing Center for Infectious Disease"/>
            <person name="Wu L."/>
            <person name="Ma J."/>
        </authorList>
    </citation>
    <scope>NUCLEOTIDE SEQUENCE [LARGE SCALE GENOMIC DNA]</scope>
    <source>
        <strain evidence="7">KCTC 3913</strain>
    </source>
</reference>
<keyword evidence="4" id="KW-1005">Bacterial flagellum biogenesis</keyword>
<sequence length="151" mass="17395">MDFLTKEIIYQKSSQEITSLLYEALLDNTKKAMEDIQATRFIDANEKLKKVNDILERLGVGLNYEAGIMADQLDALYNYMADLVIKANINKDVEPLKEVQAIAEEIAEAWQTAMKNNKPNQTQQRRLKKANAYEKNVMVYERDMNTVEEGK</sequence>
<organism evidence="6 7">
    <name type="scientific">Bacillus seohaeanensis</name>
    <dbReference type="NCBI Taxonomy" id="284580"/>
    <lineage>
        <taxon>Bacteria</taxon>
        <taxon>Bacillati</taxon>
        <taxon>Bacillota</taxon>
        <taxon>Bacilli</taxon>
        <taxon>Bacillales</taxon>
        <taxon>Bacillaceae</taxon>
        <taxon>Bacillus</taxon>
    </lineage>
</organism>
<keyword evidence="7" id="KW-1185">Reference proteome</keyword>
<evidence type="ECO:0000313" key="7">
    <source>
        <dbReference type="Proteomes" id="UP001597506"/>
    </source>
</evidence>
<dbReference type="Proteomes" id="UP001597506">
    <property type="component" value="Unassembled WGS sequence"/>
</dbReference>
<dbReference type="RefSeq" id="WP_377931834.1">
    <property type="nucleotide sequence ID" value="NZ_JBHUMF010000002.1"/>
</dbReference>
<dbReference type="EMBL" id="JBHUMF010000002">
    <property type="protein sequence ID" value="MFD2679305.1"/>
    <property type="molecule type" value="Genomic_DNA"/>
</dbReference>
<comment type="subcellular location">
    <subcellularLocation>
        <location evidence="1">Cytoplasm</location>
        <location evidence="1">Cytosol</location>
    </subcellularLocation>
</comment>
<dbReference type="NCBIfam" id="TIGR00208">
    <property type="entry name" value="fliS"/>
    <property type="match status" value="1"/>
</dbReference>
<evidence type="ECO:0000256" key="1">
    <source>
        <dbReference type="ARBA" id="ARBA00004514"/>
    </source>
</evidence>
<keyword evidence="5" id="KW-0143">Chaperone</keyword>